<organism evidence="1">
    <name type="scientific">marine sediment metagenome</name>
    <dbReference type="NCBI Taxonomy" id="412755"/>
    <lineage>
        <taxon>unclassified sequences</taxon>
        <taxon>metagenomes</taxon>
        <taxon>ecological metagenomes</taxon>
    </lineage>
</organism>
<sequence>RVTLVKMEDNSEVSWQQPSSGTLYLYLVSGKVRILRDDAESLVLDENGFCNYELNSRARVQALRKSCLYLTRVRD</sequence>
<dbReference type="AlphaFoldDB" id="X1ID89"/>
<proteinExistence type="predicted"/>
<protein>
    <recommendedName>
        <fullName evidence="2">Cyclic nucleotide-binding domain-containing protein</fullName>
    </recommendedName>
</protein>
<evidence type="ECO:0000313" key="1">
    <source>
        <dbReference type="EMBL" id="GAH80386.1"/>
    </source>
</evidence>
<gene>
    <name evidence="1" type="ORF">S03H2_61033</name>
</gene>
<reference evidence="1" key="1">
    <citation type="journal article" date="2014" name="Front. Microbiol.">
        <title>High frequency of phylogenetically diverse reductive dehalogenase-homologous genes in deep subseafloor sedimentary metagenomes.</title>
        <authorList>
            <person name="Kawai M."/>
            <person name="Futagami T."/>
            <person name="Toyoda A."/>
            <person name="Takaki Y."/>
            <person name="Nishi S."/>
            <person name="Hori S."/>
            <person name="Arai W."/>
            <person name="Tsubouchi T."/>
            <person name="Morono Y."/>
            <person name="Uchiyama I."/>
            <person name="Ito T."/>
            <person name="Fujiyama A."/>
            <person name="Inagaki F."/>
            <person name="Takami H."/>
        </authorList>
    </citation>
    <scope>NUCLEOTIDE SEQUENCE</scope>
    <source>
        <strain evidence="1">Expedition CK06-06</strain>
    </source>
</reference>
<name>X1ID89_9ZZZZ</name>
<feature type="non-terminal residue" evidence="1">
    <location>
        <position position="1"/>
    </location>
</feature>
<dbReference type="EMBL" id="BARU01039373">
    <property type="protein sequence ID" value="GAH80386.1"/>
    <property type="molecule type" value="Genomic_DNA"/>
</dbReference>
<comment type="caution">
    <text evidence="1">The sequence shown here is derived from an EMBL/GenBank/DDBJ whole genome shotgun (WGS) entry which is preliminary data.</text>
</comment>
<accession>X1ID89</accession>
<evidence type="ECO:0008006" key="2">
    <source>
        <dbReference type="Google" id="ProtNLM"/>
    </source>
</evidence>